<reference evidence="4 5" key="1">
    <citation type="submission" date="2022-11" db="EMBL/GenBank/DDBJ databases">
        <title>Whole genome sequence of Eschrichtius robustus ER-17-0199.</title>
        <authorList>
            <person name="Bruniche-Olsen A."/>
            <person name="Black A.N."/>
            <person name="Fields C.J."/>
            <person name="Walden K."/>
            <person name="Dewoody J.A."/>
        </authorList>
    </citation>
    <scope>NUCLEOTIDE SEQUENCE [LARGE SCALE GENOMIC DNA]</scope>
    <source>
        <strain evidence="4">ER-17-0199</strain>
        <tissue evidence="4">Blubber</tissue>
    </source>
</reference>
<dbReference type="InterPro" id="IPR022735">
    <property type="entry name" value="bMERB_dom"/>
</dbReference>
<protein>
    <recommendedName>
        <fullName evidence="3">BMERB domain-containing protein</fullName>
    </recommendedName>
</protein>
<evidence type="ECO:0000256" key="1">
    <source>
        <dbReference type="SAM" id="Coils"/>
    </source>
</evidence>
<sequence length="217" mass="23837">MGASPVDLRVPPGLWSSCQAEGLGPRTYTEEELNTKLTRRVQRAARRQAKQEELKRLHRAQIIQRQLEQVEEKQRQLEERGVAVEKALRGEAAFPREDSDWNGAGCAQGTITELLVQATPPPTRPTGSGDSGSPGRAPALRALTRPPRSSLTAWMEQPCNSGNGDPRALPSLLSLLAEDARRTLDPQIPPAKVERGHSSRKCPCAPQGSEVQMRTQR</sequence>
<accession>A0AB34HJS7</accession>
<dbReference type="EMBL" id="JAIQCJ010001291">
    <property type="protein sequence ID" value="KAJ8791377.1"/>
    <property type="molecule type" value="Genomic_DNA"/>
</dbReference>
<evidence type="ECO:0000313" key="5">
    <source>
        <dbReference type="Proteomes" id="UP001159641"/>
    </source>
</evidence>
<comment type="caution">
    <text evidence="4">The sequence shown here is derived from an EMBL/GenBank/DDBJ whole genome shotgun (WGS) entry which is preliminary data.</text>
</comment>
<gene>
    <name evidence="4" type="ORF">J1605_004324</name>
</gene>
<feature type="compositionally biased region" description="Polar residues" evidence="2">
    <location>
        <begin position="147"/>
        <end position="163"/>
    </location>
</feature>
<dbReference type="PROSITE" id="PS51848">
    <property type="entry name" value="BMERB"/>
    <property type="match status" value="1"/>
</dbReference>
<evidence type="ECO:0000256" key="2">
    <source>
        <dbReference type="SAM" id="MobiDB-lite"/>
    </source>
</evidence>
<feature type="region of interest" description="Disordered" evidence="2">
    <location>
        <begin position="116"/>
        <end position="217"/>
    </location>
</feature>
<dbReference type="Pfam" id="PF12130">
    <property type="entry name" value="bMERB_dom"/>
    <property type="match status" value="1"/>
</dbReference>
<feature type="compositionally biased region" description="Low complexity" evidence="2">
    <location>
        <begin position="166"/>
        <end position="177"/>
    </location>
</feature>
<evidence type="ECO:0000259" key="3">
    <source>
        <dbReference type="PROSITE" id="PS51848"/>
    </source>
</evidence>
<organism evidence="4 5">
    <name type="scientific">Eschrichtius robustus</name>
    <name type="common">California gray whale</name>
    <name type="synonym">Eschrichtius gibbosus</name>
    <dbReference type="NCBI Taxonomy" id="9764"/>
    <lineage>
        <taxon>Eukaryota</taxon>
        <taxon>Metazoa</taxon>
        <taxon>Chordata</taxon>
        <taxon>Craniata</taxon>
        <taxon>Vertebrata</taxon>
        <taxon>Euteleostomi</taxon>
        <taxon>Mammalia</taxon>
        <taxon>Eutheria</taxon>
        <taxon>Laurasiatheria</taxon>
        <taxon>Artiodactyla</taxon>
        <taxon>Whippomorpha</taxon>
        <taxon>Cetacea</taxon>
        <taxon>Mysticeti</taxon>
        <taxon>Eschrichtiidae</taxon>
        <taxon>Eschrichtius</taxon>
    </lineage>
</organism>
<feature type="coiled-coil region" evidence="1">
    <location>
        <begin position="60"/>
        <end position="87"/>
    </location>
</feature>
<feature type="domain" description="BMERB" evidence="3">
    <location>
        <begin position="50"/>
        <end position="217"/>
    </location>
</feature>
<name>A0AB34HJS7_ESCRO</name>
<keyword evidence="5" id="KW-1185">Reference proteome</keyword>
<dbReference type="AlphaFoldDB" id="A0AB34HJS7"/>
<proteinExistence type="predicted"/>
<dbReference type="Proteomes" id="UP001159641">
    <property type="component" value="Unassembled WGS sequence"/>
</dbReference>
<evidence type="ECO:0000313" key="4">
    <source>
        <dbReference type="EMBL" id="KAJ8791377.1"/>
    </source>
</evidence>
<keyword evidence="1" id="KW-0175">Coiled coil</keyword>